<feature type="active site" description="Charge relay system" evidence="6">
    <location>
        <position position="366"/>
    </location>
</feature>
<keyword evidence="4 6" id="KW-0378">Hydrolase</keyword>
<dbReference type="CDD" id="cd04077">
    <property type="entry name" value="Peptidases_S8_PCSK9_ProteinaseK_like"/>
    <property type="match status" value="1"/>
</dbReference>
<reference evidence="12" key="1">
    <citation type="submission" date="2015-01" db="EMBL/GenBank/DDBJ databases">
        <authorList>
            <person name="Durling Mikael"/>
        </authorList>
    </citation>
    <scope>NUCLEOTIDE SEQUENCE</scope>
</reference>
<dbReference type="InterPro" id="IPR050131">
    <property type="entry name" value="Peptidase_S8_subtilisin-like"/>
</dbReference>
<dbReference type="PROSITE" id="PS51892">
    <property type="entry name" value="SUBTILASE"/>
    <property type="match status" value="1"/>
</dbReference>
<dbReference type="InterPro" id="IPR036852">
    <property type="entry name" value="Peptidase_S8/S53_dom_sf"/>
</dbReference>
<dbReference type="InterPro" id="IPR037045">
    <property type="entry name" value="S8pro/Inhibitor_I9_sf"/>
</dbReference>
<feature type="compositionally biased region" description="Acidic residues" evidence="8">
    <location>
        <begin position="121"/>
        <end position="136"/>
    </location>
</feature>
<evidence type="ECO:0000256" key="7">
    <source>
        <dbReference type="RuleBase" id="RU003355"/>
    </source>
</evidence>
<keyword evidence="5 6" id="KW-0720">Serine protease</keyword>
<feature type="chain" id="PRO_5002117684" description="Peptidase S8/S53 domain-containing protein" evidence="9">
    <location>
        <begin position="20"/>
        <end position="424"/>
    </location>
</feature>
<dbReference type="Pfam" id="PF00082">
    <property type="entry name" value="Peptidase_S8"/>
    <property type="match status" value="1"/>
</dbReference>
<evidence type="ECO:0000256" key="1">
    <source>
        <dbReference type="ARBA" id="ARBA00011073"/>
    </source>
</evidence>
<dbReference type="InterPro" id="IPR034193">
    <property type="entry name" value="PCSK9_ProteinaseK-like"/>
</dbReference>
<dbReference type="EMBL" id="CDPU01000001">
    <property type="protein sequence ID" value="CEO44678.1"/>
    <property type="molecule type" value="Genomic_DNA"/>
</dbReference>
<evidence type="ECO:0000259" key="11">
    <source>
        <dbReference type="Pfam" id="PF05922"/>
    </source>
</evidence>
<dbReference type="PRINTS" id="PR00723">
    <property type="entry name" value="SUBTILISIN"/>
</dbReference>
<evidence type="ECO:0000256" key="6">
    <source>
        <dbReference type="PROSITE-ProRule" id="PRU01240"/>
    </source>
</evidence>
<dbReference type="SUPFAM" id="SSF52743">
    <property type="entry name" value="Subtilisin-like"/>
    <property type="match status" value="1"/>
</dbReference>
<feature type="active site" description="Charge relay system" evidence="6">
    <location>
        <position position="210"/>
    </location>
</feature>
<feature type="signal peptide" evidence="9">
    <location>
        <begin position="1"/>
        <end position="19"/>
    </location>
</feature>
<proteinExistence type="inferred from homology"/>
<protein>
    <recommendedName>
        <fullName evidence="13">Peptidase S8/S53 domain-containing protein</fullName>
    </recommendedName>
</protein>
<dbReference type="GO" id="GO:0005576">
    <property type="term" value="C:extracellular region"/>
    <property type="evidence" value="ECO:0007669"/>
    <property type="project" value="UniProtKB-ARBA"/>
</dbReference>
<dbReference type="Pfam" id="PF05922">
    <property type="entry name" value="Inhibitor_I9"/>
    <property type="match status" value="1"/>
</dbReference>
<evidence type="ECO:0000259" key="10">
    <source>
        <dbReference type="Pfam" id="PF00082"/>
    </source>
</evidence>
<evidence type="ECO:0000313" key="12">
    <source>
        <dbReference type="EMBL" id="CEO44678.1"/>
    </source>
</evidence>
<dbReference type="Gene3D" id="3.40.50.200">
    <property type="entry name" value="Peptidase S8/S53 domain"/>
    <property type="match status" value="1"/>
</dbReference>
<dbReference type="PROSITE" id="PS00136">
    <property type="entry name" value="SUBTILASE_ASP"/>
    <property type="match status" value="1"/>
</dbReference>
<feature type="domain" description="Inhibitor I9" evidence="11">
    <location>
        <begin position="33"/>
        <end position="113"/>
    </location>
</feature>
<keyword evidence="2 6" id="KW-0645">Protease</keyword>
<evidence type="ECO:0000256" key="5">
    <source>
        <dbReference type="ARBA" id="ARBA00022825"/>
    </source>
</evidence>
<accession>A0A0B7JIN1</accession>
<dbReference type="Gene3D" id="3.30.70.80">
    <property type="entry name" value="Peptidase S8 propeptide/proteinase inhibitor I9"/>
    <property type="match status" value="1"/>
</dbReference>
<gene>
    <name evidence="12" type="ORF">BN869_000000733_1</name>
</gene>
<dbReference type="SUPFAM" id="SSF54897">
    <property type="entry name" value="Protease propeptides/inhibitors"/>
    <property type="match status" value="1"/>
</dbReference>
<keyword evidence="3 9" id="KW-0732">Signal</keyword>
<sequence length="424" mass="46011">MYKHLVLGAGLLFASTALAAPVPQTKITSNGGYIVVLKDTVKNFESHIEWARSVHKRNLAKRDLDERTYSGIDFTYTGSNHFNGYAGHFDPDTVEEFRSSGDVDSMEEDQDWTIGTIDVPESEADEEEEEEEEELETRDITEQKNATWGLRSISHRQPGGDNYIYDENAGADTYAYVIDSGIRITHEEFEGRAEQAWTAYGDDHEDKIGHGTHCAATIGGKNYGVTKKTKLIGVKVFDQNSTTTSIIIEGIAWAFDDIISKNRTGKAVLSMSLGGTYSPTMNRILKNAARHGIIPIAAAGNDAQDISKGSPSSAEGVITVGAIDSDWTVYEKSNFGENLSLYAPGVMIESAGHTNDTSIVKKTGTSMACPHVAGLALYAMTVDGITGTDNVKKHLLKNATPDKIYGDLNGSPNLIANNGNSQQE</sequence>
<dbReference type="InterPro" id="IPR023827">
    <property type="entry name" value="Peptidase_S8_Asp-AS"/>
</dbReference>
<feature type="active site" description="Charge relay system" evidence="6">
    <location>
        <position position="179"/>
    </location>
</feature>
<evidence type="ECO:0000256" key="9">
    <source>
        <dbReference type="SAM" id="SignalP"/>
    </source>
</evidence>
<evidence type="ECO:0000256" key="3">
    <source>
        <dbReference type="ARBA" id="ARBA00022729"/>
    </source>
</evidence>
<dbReference type="PANTHER" id="PTHR43806:SF58">
    <property type="entry name" value="ALKALINE PROTEASE 1-RELATED"/>
    <property type="match status" value="1"/>
</dbReference>
<evidence type="ECO:0000256" key="2">
    <source>
        <dbReference type="ARBA" id="ARBA00022670"/>
    </source>
</evidence>
<dbReference type="FunFam" id="3.40.50.200:FF:000014">
    <property type="entry name" value="Proteinase K"/>
    <property type="match status" value="1"/>
</dbReference>
<dbReference type="InterPro" id="IPR015500">
    <property type="entry name" value="Peptidase_S8_subtilisin-rel"/>
</dbReference>
<evidence type="ECO:0000256" key="8">
    <source>
        <dbReference type="SAM" id="MobiDB-lite"/>
    </source>
</evidence>
<organism evidence="12">
    <name type="scientific">Bionectria ochroleuca</name>
    <name type="common">Gliocladium roseum</name>
    <dbReference type="NCBI Taxonomy" id="29856"/>
    <lineage>
        <taxon>Eukaryota</taxon>
        <taxon>Fungi</taxon>
        <taxon>Dikarya</taxon>
        <taxon>Ascomycota</taxon>
        <taxon>Pezizomycotina</taxon>
        <taxon>Sordariomycetes</taxon>
        <taxon>Hypocreomycetidae</taxon>
        <taxon>Hypocreales</taxon>
        <taxon>Bionectriaceae</taxon>
        <taxon>Clonostachys</taxon>
    </lineage>
</organism>
<dbReference type="InterPro" id="IPR000209">
    <property type="entry name" value="Peptidase_S8/S53_dom"/>
</dbReference>
<dbReference type="GO" id="GO:0006508">
    <property type="term" value="P:proteolysis"/>
    <property type="evidence" value="ECO:0007669"/>
    <property type="project" value="UniProtKB-KW"/>
</dbReference>
<dbReference type="InterPro" id="IPR023828">
    <property type="entry name" value="Peptidase_S8_Ser-AS"/>
</dbReference>
<dbReference type="PROSITE" id="PS00138">
    <property type="entry name" value="SUBTILASE_SER"/>
    <property type="match status" value="1"/>
</dbReference>
<comment type="similarity">
    <text evidence="1 6 7">Belongs to the peptidase S8 family.</text>
</comment>
<evidence type="ECO:0000256" key="4">
    <source>
        <dbReference type="ARBA" id="ARBA00022801"/>
    </source>
</evidence>
<dbReference type="PANTHER" id="PTHR43806">
    <property type="entry name" value="PEPTIDASE S8"/>
    <property type="match status" value="1"/>
</dbReference>
<feature type="region of interest" description="Disordered" evidence="8">
    <location>
        <begin position="121"/>
        <end position="140"/>
    </location>
</feature>
<dbReference type="AlphaFoldDB" id="A0A0B7JIN1"/>
<name>A0A0B7JIN1_BIOOC</name>
<evidence type="ECO:0008006" key="13">
    <source>
        <dbReference type="Google" id="ProtNLM"/>
    </source>
</evidence>
<feature type="domain" description="Peptidase S8/S53" evidence="10">
    <location>
        <begin position="177"/>
        <end position="400"/>
    </location>
</feature>
<dbReference type="GO" id="GO:0004252">
    <property type="term" value="F:serine-type endopeptidase activity"/>
    <property type="evidence" value="ECO:0007669"/>
    <property type="project" value="UniProtKB-UniRule"/>
</dbReference>
<dbReference type="InterPro" id="IPR010259">
    <property type="entry name" value="S8pro/Inhibitor_I9"/>
</dbReference>